<evidence type="ECO:0000256" key="5">
    <source>
        <dbReference type="RuleBase" id="RU004560"/>
    </source>
</evidence>
<organism evidence="8 9">
    <name type="scientific">Malassezia nana</name>
    <dbReference type="NCBI Taxonomy" id="180528"/>
    <lineage>
        <taxon>Eukaryota</taxon>
        <taxon>Fungi</taxon>
        <taxon>Dikarya</taxon>
        <taxon>Basidiomycota</taxon>
        <taxon>Ustilaginomycotina</taxon>
        <taxon>Malasseziomycetes</taxon>
        <taxon>Malasseziales</taxon>
        <taxon>Malasseziaceae</taxon>
        <taxon>Malassezia</taxon>
    </lineage>
</organism>
<dbReference type="Pfam" id="PF00735">
    <property type="entry name" value="Septin"/>
    <property type="match status" value="1"/>
</dbReference>
<dbReference type="PROSITE" id="PS51719">
    <property type="entry name" value="G_SEPTIN"/>
    <property type="match status" value="1"/>
</dbReference>
<dbReference type="GO" id="GO:0005525">
    <property type="term" value="F:GTP binding"/>
    <property type="evidence" value="ECO:0007669"/>
    <property type="project" value="UniProtKB-KW"/>
</dbReference>
<reference evidence="8" key="1">
    <citation type="submission" date="2023-03" db="EMBL/GenBank/DDBJ databases">
        <title>Mating type loci evolution in Malassezia.</title>
        <authorList>
            <person name="Coelho M.A."/>
        </authorList>
    </citation>
    <scope>NUCLEOTIDE SEQUENCE</scope>
    <source>
        <strain evidence="8">CBS 9557</strain>
    </source>
</reference>
<dbReference type="GO" id="GO:0051301">
    <property type="term" value="P:cell division"/>
    <property type="evidence" value="ECO:0007669"/>
    <property type="project" value="UniProtKB-KW"/>
</dbReference>
<dbReference type="AlphaFoldDB" id="A0AAF0ELB1"/>
<comment type="similarity">
    <text evidence="5">Belongs to the TRAFAC class TrmE-Era-EngA-EngB-Septin-like GTPase superfamily. Septin GTPase family.</text>
</comment>
<dbReference type="PANTHER" id="PTHR18884">
    <property type="entry name" value="SEPTIN"/>
    <property type="match status" value="1"/>
</dbReference>
<sequence>MSAPEPTPTPLHGYVGFDTLTKQAELRMMRRGFHFNVMLVGQTGLGKSTMINTLFASRLMESKGRLDPSDEIRQTTSITLDSHVIIENGVKLKLNLIDTPGYGDLINNEHWYVSRADRSWEPIVKYIKEQYSIYLRKELTAVRDRHIPDTRVHVVLFFINPSGHSLRPMDVQVLKKLGDIANVIPVIAKADTLTLEERQLFKERVRAELHSQGIRVYPFDHEDYDEEDRALNSRAQAMLPFAVVGSTKVYDVNGMPVRGRQTRCGLVNIEDPSHCEFVQFRNFLLRTNLHDLIETTANTYYESFRSKQLLALKESSVKQQQQQQQQYQQSAHAAPSMGASYA</sequence>
<keyword evidence="3 5" id="KW-0342">GTP-binding</keyword>
<evidence type="ECO:0000256" key="3">
    <source>
        <dbReference type="ARBA" id="ARBA00023134"/>
    </source>
</evidence>
<evidence type="ECO:0000313" key="9">
    <source>
        <dbReference type="Proteomes" id="UP001213623"/>
    </source>
</evidence>
<dbReference type="InterPro" id="IPR016491">
    <property type="entry name" value="Septin"/>
</dbReference>
<evidence type="ECO:0000256" key="6">
    <source>
        <dbReference type="SAM" id="MobiDB-lite"/>
    </source>
</evidence>
<dbReference type="InterPro" id="IPR030379">
    <property type="entry name" value="G_SEPTIN_dom"/>
</dbReference>
<feature type="region of interest" description="Disordered" evidence="6">
    <location>
        <begin position="320"/>
        <end position="342"/>
    </location>
</feature>
<keyword evidence="4" id="KW-0131">Cell cycle</keyword>
<keyword evidence="9" id="KW-1185">Reference proteome</keyword>
<evidence type="ECO:0000259" key="7">
    <source>
        <dbReference type="PROSITE" id="PS51719"/>
    </source>
</evidence>
<evidence type="ECO:0000256" key="2">
    <source>
        <dbReference type="ARBA" id="ARBA00022741"/>
    </source>
</evidence>
<accession>A0AAF0ELB1</accession>
<dbReference type="GO" id="GO:0032161">
    <property type="term" value="C:cleavage apparatus septin structure"/>
    <property type="evidence" value="ECO:0007669"/>
    <property type="project" value="UniProtKB-ARBA"/>
</dbReference>
<feature type="domain" description="Septin-type G" evidence="7">
    <location>
        <begin position="31"/>
        <end position="311"/>
    </location>
</feature>
<dbReference type="EMBL" id="CP119894">
    <property type="protein sequence ID" value="WFD26654.1"/>
    <property type="molecule type" value="Genomic_DNA"/>
</dbReference>
<proteinExistence type="inferred from homology"/>
<dbReference type="InterPro" id="IPR027417">
    <property type="entry name" value="P-loop_NTPase"/>
</dbReference>
<protein>
    <submittedName>
        <fullName evidence="8">Cell division control protein</fullName>
    </submittedName>
</protein>
<keyword evidence="1 8" id="KW-0132">Cell division</keyword>
<keyword evidence="2 5" id="KW-0547">Nucleotide-binding</keyword>
<name>A0AAF0ELB1_9BASI</name>
<feature type="compositionally biased region" description="Low complexity" evidence="6">
    <location>
        <begin position="320"/>
        <end position="329"/>
    </location>
</feature>
<dbReference type="Proteomes" id="UP001213623">
    <property type="component" value="Chromosome 3"/>
</dbReference>
<dbReference type="PIRSF" id="PIRSF006698">
    <property type="entry name" value="Septin"/>
    <property type="match status" value="1"/>
</dbReference>
<evidence type="ECO:0000256" key="1">
    <source>
        <dbReference type="ARBA" id="ARBA00022618"/>
    </source>
</evidence>
<evidence type="ECO:0000256" key="4">
    <source>
        <dbReference type="ARBA" id="ARBA00023306"/>
    </source>
</evidence>
<evidence type="ECO:0000313" key="8">
    <source>
        <dbReference type="EMBL" id="WFD26654.1"/>
    </source>
</evidence>
<dbReference type="GO" id="GO:0043934">
    <property type="term" value="P:sporulation"/>
    <property type="evidence" value="ECO:0007669"/>
    <property type="project" value="UniProtKB-ARBA"/>
</dbReference>
<dbReference type="GO" id="GO:0000921">
    <property type="term" value="P:septin ring assembly"/>
    <property type="evidence" value="ECO:0007669"/>
    <property type="project" value="UniProtKB-ARBA"/>
</dbReference>
<dbReference type="CDD" id="cd01850">
    <property type="entry name" value="CDC_Septin"/>
    <property type="match status" value="1"/>
</dbReference>
<dbReference type="FunFam" id="3.40.50.300:FF:000260">
    <property type="entry name" value="Cell division control 10"/>
    <property type="match status" value="1"/>
</dbReference>
<dbReference type="SUPFAM" id="SSF52540">
    <property type="entry name" value="P-loop containing nucleoside triphosphate hydrolases"/>
    <property type="match status" value="1"/>
</dbReference>
<dbReference type="Gene3D" id="3.40.50.300">
    <property type="entry name" value="P-loop containing nucleotide triphosphate hydrolases"/>
    <property type="match status" value="1"/>
</dbReference>
<gene>
    <name evidence="8" type="primary">CDC10</name>
    <name evidence="8" type="ORF">MNAN1_001637</name>
</gene>